<dbReference type="RefSeq" id="WP_212569924.1">
    <property type="nucleotide sequence ID" value="NZ_CP073084.1"/>
</dbReference>
<feature type="transmembrane region" description="Helical" evidence="1">
    <location>
        <begin position="171"/>
        <end position="190"/>
    </location>
</feature>
<gene>
    <name evidence="2" type="ORF">INT76_07970</name>
</gene>
<accession>A0ABX7YIX3</accession>
<keyword evidence="1" id="KW-0812">Transmembrane</keyword>
<proteinExistence type="predicted"/>
<dbReference type="Pfam" id="PF11188">
    <property type="entry name" value="DUF2975"/>
    <property type="match status" value="1"/>
</dbReference>
<feature type="transmembrane region" description="Helical" evidence="1">
    <location>
        <begin position="6"/>
        <end position="24"/>
    </location>
</feature>
<keyword evidence="3" id="KW-1185">Reference proteome</keyword>
<feature type="transmembrane region" description="Helical" evidence="1">
    <location>
        <begin position="45"/>
        <end position="70"/>
    </location>
</feature>
<keyword evidence="1" id="KW-0472">Membrane</keyword>
<reference evidence="2 3" key="1">
    <citation type="submission" date="2021-04" db="EMBL/GenBank/DDBJ databases">
        <title>Complete genome sequence of a novel Streptococcus species.</title>
        <authorList>
            <person name="Teng J.L.L."/>
        </authorList>
    </citation>
    <scope>NUCLEOTIDE SEQUENCE [LARGE SCALE GENOMIC DNA]</scope>
    <source>
        <strain evidence="2 3">HKU75</strain>
    </source>
</reference>
<feature type="transmembrane region" description="Helical" evidence="1">
    <location>
        <begin position="146"/>
        <end position="165"/>
    </location>
</feature>
<evidence type="ECO:0000313" key="3">
    <source>
        <dbReference type="Proteomes" id="UP000677616"/>
    </source>
</evidence>
<organism evidence="2 3">
    <name type="scientific">Streptococcus oriscaviae</name>
    <dbReference type="NCBI Taxonomy" id="2781599"/>
    <lineage>
        <taxon>Bacteria</taxon>
        <taxon>Bacillati</taxon>
        <taxon>Bacillota</taxon>
        <taxon>Bacilli</taxon>
        <taxon>Lactobacillales</taxon>
        <taxon>Streptococcaceae</taxon>
        <taxon>Streptococcus</taxon>
    </lineage>
</organism>
<sequence length="208" mass="22214">MTQVIPIVVVAALVIAVIIGYLSVAKQSKKGSAESLGYLRWFLPLLTVAIIVAGIGVFIGLVFTLCLLLMGQENFQAWISSLLVNRDGLTLSLQGSSGANLSLLDALIGLLGATSILGLLVCLRFFLQNISREAIFIAQNVRLTRWAALFLLAGSVIGKSGGFIHAGHGDFSYTLFNVTYILAGIVLMTLSKILEKANAIAEENEFTV</sequence>
<protein>
    <submittedName>
        <fullName evidence="2">DUF2975 domain-containing protein</fullName>
    </submittedName>
</protein>
<evidence type="ECO:0000256" key="1">
    <source>
        <dbReference type="SAM" id="Phobius"/>
    </source>
</evidence>
<dbReference type="EMBL" id="CP073084">
    <property type="protein sequence ID" value="QUE53761.1"/>
    <property type="molecule type" value="Genomic_DNA"/>
</dbReference>
<evidence type="ECO:0000313" key="2">
    <source>
        <dbReference type="EMBL" id="QUE53761.1"/>
    </source>
</evidence>
<keyword evidence="1" id="KW-1133">Transmembrane helix</keyword>
<dbReference type="Proteomes" id="UP000677616">
    <property type="component" value="Chromosome"/>
</dbReference>
<feature type="transmembrane region" description="Helical" evidence="1">
    <location>
        <begin position="106"/>
        <end position="126"/>
    </location>
</feature>
<name>A0ABX7YIX3_9STRE</name>
<dbReference type="InterPro" id="IPR021354">
    <property type="entry name" value="DUF2975"/>
</dbReference>